<feature type="region of interest" description="Disordered" evidence="1">
    <location>
        <begin position="353"/>
        <end position="394"/>
    </location>
</feature>
<feature type="compositionally biased region" description="Polar residues" evidence="1">
    <location>
        <begin position="378"/>
        <end position="390"/>
    </location>
</feature>
<accession>A0A0F5JUN3</accession>
<evidence type="ECO:0000259" key="2">
    <source>
        <dbReference type="Pfam" id="PF02602"/>
    </source>
</evidence>
<gene>
    <name evidence="3" type="ORF">WM40_23525</name>
</gene>
<name>A0A0F5JUN3_9BURK</name>
<dbReference type="CDD" id="cd06578">
    <property type="entry name" value="HemD"/>
    <property type="match status" value="1"/>
</dbReference>
<organism evidence="3 4">
    <name type="scientific">Robbsia andropogonis</name>
    <dbReference type="NCBI Taxonomy" id="28092"/>
    <lineage>
        <taxon>Bacteria</taxon>
        <taxon>Pseudomonadati</taxon>
        <taxon>Pseudomonadota</taxon>
        <taxon>Betaproteobacteria</taxon>
        <taxon>Burkholderiales</taxon>
        <taxon>Burkholderiaceae</taxon>
        <taxon>Robbsia</taxon>
    </lineage>
</organism>
<dbReference type="PANTHER" id="PTHR38043:SF1">
    <property type="entry name" value="PROTEIN HEMX"/>
    <property type="match status" value="1"/>
</dbReference>
<dbReference type="InterPro" id="IPR007470">
    <property type="entry name" value="HemX"/>
</dbReference>
<dbReference type="STRING" id="28092.WM40_23525"/>
<dbReference type="GO" id="GO:0033014">
    <property type="term" value="P:tetrapyrrole biosynthetic process"/>
    <property type="evidence" value="ECO:0007669"/>
    <property type="project" value="InterPro"/>
</dbReference>
<evidence type="ECO:0000313" key="4">
    <source>
        <dbReference type="Proteomes" id="UP000033618"/>
    </source>
</evidence>
<dbReference type="Proteomes" id="UP000033618">
    <property type="component" value="Unassembled WGS sequence"/>
</dbReference>
<dbReference type="AlphaFoldDB" id="A0A0F5JUN3"/>
<dbReference type="Gene3D" id="3.40.50.10090">
    <property type="match status" value="2"/>
</dbReference>
<dbReference type="PANTHER" id="PTHR38043">
    <property type="entry name" value="PROTEIN HEMX"/>
    <property type="match status" value="1"/>
</dbReference>
<dbReference type="PATRIC" id="fig|28092.6.peg.5534"/>
<feature type="region of interest" description="Disordered" evidence="1">
    <location>
        <begin position="97"/>
        <end position="134"/>
    </location>
</feature>
<dbReference type="Pfam" id="PF02602">
    <property type="entry name" value="HEM4"/>
    <property type="match status" value="1"/>
</dbReference>
<feature type="compositionally biased region" description="Polar residues" evidence="1">
    <location>
        <begin position="358"/>
        <end position="369"/>
    </location>
</feature>
<proteinExistence type="predicted"/>
<dbReference type="InterPro" id="IPR036108">
    <property type="entry name" value="4pyrrol_syn_uPrphyn_synt_sf"/>
</dbReference>
<keyword evidence="4" id="KW-1185">Reference proteome</keyword>
<protein>
    <recommendedName>
        <fullName evidence="2">Tetrapyrrole biosynthesis uroporphyrinogen III synthase domain-containing protein</fullName>
    </recommendedName>
</protein>
<evidence type="ECO:0000313" key="3">
    <source>
        <dbReference type="EMBL" id="KKB61385.1"/>
    </source>
</evidence>
<dbReference type="InterPro" id="IPR003754">
    <property type="entry name" value="4pyrrol_synth_uPrphyn_synth"/>
</dbReference>
<dbReference type="NCBIfam" id="NF005411">
    <property type="entry name" value="PRK06975.1"/>
    <property type="match status" value="1"/>
</dbReference>
<dbReference type="Pfam" id="PF04375">
    <property type="entry name" value="HemX"/>
    <property type="match status" value="1"/>
</dbReference>
<dbReference type="EMBL" id="LAQU01000046">
    <property type="protein sequence ID" value="KKB61385.1"/>
    <property type="molecule type" value="Genomic_DNA"/>
</dbReference>
<feature type="compositionally biased region" description="Polar residues" evidence="1">
    <location>
        <begin position="113"/>
        <end position="125"/>
    </location>
</feature>
<dbReference type="SUPFAM" id="SSF69618">
    <property type="entry name" value="HemD-like"/>
    <property type="match status" value="2"/>
</dbReference>
<sequence length="763" mass="80336">MFTAILTRPAGQSAPLAKRLTDGGVPSIDFPLIGILPAEDTAPLQAVLAAVEASPIAYRLIFFVSPNAVTHAFAYAASQGVDLARIWALQAASASPSLANDDGDGDDPMQGVQHANANTSLTSPATERGVAPASVSSAVRHPAFTGAPWIAAVGPGTLMALAHHGIHASSHRLVSPDGAEGVMRAMREGDPAQVTDAVRFDSEALVAALDAVVPRTAWRGERVLILRGDGGREWFADLLREAGAQVDVVCAYRRMLPAPDAAAWRPIETLVDGDAPAAWVMGSSEAVRNLRALAEARFGEGERLRALLHMPVLAPHPRIAHAAERAGFDTIWHSDAGDLNLARAIFAASERLTKKQNTDGMTEENTGNTAAPAAHSPGTASPAGTTSAQRPSAPYVAGASPAIPHSRHAGMIGSLWLVVILAVSAGAAGGWWLNARFNHELDALRIRQTSGDQALADAREKSAQSLLAAHQLDNAFAALSGRINDTQTQQQALRQMYQDLARNRDDWVMTQAAQTLSSANQQLQLTGDVHMALYALQNADTELSTSSAPQVLDVRRAIAADIDKLKAVQVVDVPGLALRLDQAIAKVDDLPLSGDVSPRADASATAAVAASGVTAAAASSASDTGIAPWYKGGVFTAAYWRAAWATLTHRASDSASRMVTVRRIDRSNADAMLIAPDQDAYLRQNVTLRLLSARLSLLSRNEASMQSDLAAADDALARYFDPSSPSVGQVRETIASVRGAARHVDIPTLDGSLQALRQNMSRG</sequence>
<comment type="caution">
    <text evidence="3">The sequence shown here is derived from an EMBL/GenBank/DDBJ whole genome shotgun (WGS) entry which is preliminary data.</text>
</comment>
<evidence type="ECO:0000256" key="1">
    <source>
        <dbReference type="SAM" id="MobiDB-lite"/>
    </source>
</evidence>
<reference evidence="3 4" key="1">
    <citation type="submission" date="2015-03" db="EMBL/GenBank/DDBJ databases">
        <title>Draft Genome Sequence of Burkholderia andropogonis type strain ICMP2807, isolated from Sorghum bicolor.</title>
        <authorList>
            <person name="Lopes-Santos L."/>
            <person name="Castro D.B."/>
            <person name="Ottoboni L.M."/>
            <person name="Park D."/>
            <person name="Weirc B.S."/>
            <person name="Destefano S.A."/>
        </authorList>
    </citation>
    <scope>NUCLEOTIDE SEQUENCE [LARGE SCALE GENOMIC DNA]</scope>
    <source>
        <strain evidence="3 4">ICMP2807</strain>
    </source>
</reference>
<dbReference type="GO" id="GO:0004852">
    <property type="term" value="F:uroporphyrinogen-III synthase activity"/>
    <property type="evidence" value="ECO:0007669"/>
    <property type="project" value="InterPro"/>
</dbReference>
<feature type="domain" description="Tetrapyrrole biosynthesis uroporphyrinogen III synthase" evidence="2">
    <location>
        <begin position="150"/>
        <end position="333"/>
    </location>
</feature>